<feature type="domain" description="ABM" evidence="1">
    <location>
        <begin position="2"/>
        <end position="92"/>
    </location>
</feature>
<dbReference type="InterPro" id="IPR011008">
    <property type="entry name" value="Dimeric_a/b-barrel"/>
</dbReference>
<dbReference type="RefSeq" id="WP_345248251.1">
    <property type="nucleotide sequence ID" value="NZ_BAABHD010000082.1"/>
</dbReference>
<evidence type="ECO:0000313" key="3">
    <source>
        <dbReference type="Proteomes" id="UP001501175"/>
    </source>
</evidence>
<dbReference type="Gene3D" id="3.30.70.100">
    <property type="match status" value="1"/>
</dbReference>
<comment type="caution">
    <text evidence="2">The sequence shown here is derived from an EMBL/GenBank/DDBJ whole genome shotgun (WGS) entry which is preliminary data.</text>
</comment>
<keyword evidence="2" id="KW-0503">Monooxygenase</keyword>
<dbReference type="InterPro" id="IPR007138">
    <property type="entry name" value="ABM_dom"/>
</dbReference>
<accession>A0ABP8NKK9</accession>
<sequence>MVLELATIDIKPQTNQEFLQALEQAKEVISRSKGFIRIEVKTCIEQPDRYVLLIYWETLEDHTVGFRESDLFKEWRALIGPFFATPPFVQHYW</sequence>
<dbReference type="EMBL" id="BAABHD010000082">
    <property type="protein sequence ID" value="GAA4467092.1"/>
    <property type="molecule type" value="Genomic_DNA"/>
</dbReference>
<keyword evidence="2" id="KW-0560">Oxidoreductase</keyword>
<keyword evidence="3" id="KW-1185">Reference proteome</keyword>
<gene>
    <name evidence="2" type="ORF">GCM10023189_50090</name>
</gene>
<proteinExistence type="predicted"/>
<reference evidence="3" key="1">
    <citation type="journal article" date="2019" name="Int. J. Syst. Evol. Microbiol.">
        <title>The Global Catalogue of Microorganisms (GCM) 10K type strain sequencing project: providing services to taxonomists for standard genome sequencing and annotation.</title>
        <authorList>
            <consortium name="The Broad Institute Genomics Platform"/>
            <consortium name="The Broad Institute Genome Sequencing Center for Infectious Disease"/>
            <person name="Wu L."/>
            <person name="Ma J."/>
        </authorList>
    </citation>
    <scope>NUCLEOTIDE SEQUENCE [LARGE SCALE GENOMIC DNA]</scope>
    <source>
        <strain evidence="3">JCM 17927</strain>
    </source>
</reference>
<protein>
    <submittedName>
        <fullName evidence="2">Antibiotic biosynthesis monooxygenase</fullName>
    </submittedName>
</protein>
<dbReference type="Proteomes" id="UP001501175">
    <property type="component" value="Unassembled WGS sequence"/>
</dbReference>
<dbReference type="PROSITE" id="PS51725">
    <property type="entry name" value="ABM"/>
    <property type="match status" value="1"/>
</dbReference>
<dbReference type="Pfam" id="PF03992">
    <property type="entry name" value="ABM"/>
    <property type="match status" value="1"/>
</dbReference>
<dbReference type="SUPFAM" id="SSF54909">
    <property type="entry name" value="Dimeric alpha+beta barrel"/>
    <property type="match status" value="1"/>
</dbReference>
<organism evidence="2 3">
    <name type="scientific">Nibrella saemangeumensis</name>
    <dbReference type="NCBI Taxonomy" id="1084526"/>
    <lineage>
        <taxon>Bacteria</taxon>
        <taxon>Pseudomonadati</taxon>
        <taxon>Bacteroidota</taxon>
        <taxon>Cytophagia</taxon>
        <taxon>Cytophagales</taxon>
        <taxon>Spirosomataceae</taxon>
        <taxon>Nibrella</taxon>
    </lineage>
</organism>
<name>A0ABP8NKK9_9BACT</name>
<dbReference type="GO" id="GO:0004497">
    <property type="term" value="F:monooxygenase activity"/>
    <property type="evidence" value="ECO:0007669"/>
    <property type="project" value="UniProtKB-KW"/>
</dbReference>
<evidence type="ECO:0000259" key="1">
    <source>
        <dbReference type="PROSITE" id="PS51725"/>
    </source>
</evidence>
<evidence type="ECO:0000313" key="2">
    <source>
        <dbReference type="EMBL" id="GAA4467092.1"/>
    </source>
</evidence>